<dbReference type="Proteomes" id="UP000692954">
    <property type="component" value="Unassembled WGS sequence"/>
</dbReference>
<accession>A0A8S1R6A9</accession>
<name>A0A8S1R6A9_9CILI</name>
<evidence type="ECO:0000313" key="1">
    <source>
        <dbReference type="EMBL" id="CAD8123636.1"/>
    </source>
</evidence>
<keyword evidence="2" id="KW-1185">Reference proteome</keyword>
<organism evidence="1 2">
    <name type="scientific">Paramecium sonneborni</name>
    <dbReference type="NCBI Taxonomy" id="65129"/>
    <lineage>
        <taxon>Eukaryota</taxon>
        <taxon>Sar</taxon>
        <taxon>Alveolata</taxon>
        <taxon>Ciliophora</taxon>
        <taxon>Intramacronucleata</taxon>
        <taxon>Oligohymenophorea</taxon>
        <taxon>Peniculida</taxon>
        <taxon>Parameciidae</taxon>
        <taxon>Paramecium</taxon>
    </lineage>
</organism>
<proteinExistence type="predicted"/>
<comment type="caution">
    <text evidence="1">The sequence shown here is derived from an EMBL/GenBank/DDBJ whole genome shotgun (WGS) entry which is preliminary data.</text>
</comment>
<gene>
    <name evidence="1" type="ORF">PSON_ATCC_30995.1.T1460062</name>
</gene>
<evidence type="ECO:0000313" key="2">
    <source>
        <dbReference type="Proteomes" id="UP000692954"/>
    </source>
</evidence>
<sequence>MSQIFILSILSIQKDLSKFFIESGSEISKGIIEFKLFKEYIIMEQFIFFVRSYFSSKTSSKT</sequence>
<dbReference type="AlphaFoldDB" id="A0A8S1R6A9"/>
<reference evidence="1" key="1">
    <citation type="submission" date="2021-01" db="EMBL/GenBank/DDBJ databases">
        <authorList>
            <consortium name="Genoscope - CEA"/>
            <person name="William W."/>
        </authorList>
    </citation>
    <scope>NUCLEOTIDE SEQUENCE</scope>
</reference>
<protein>
    <submittedName>
        <fullName evidence="1">Uncharacterized protein</fullName>
    </submittedName>
</protein>
<dbReference type="EMBL" id="CAJJDN010000146">
    <property type="protein sequence ID" value="CAD8123636.1"/>
    <property type="molecule type" value="Genomic_DNA"/>
</dbReference>